<organism evidence="1 2">
    <name type="scientific">Photorhabdus tasmaniensis</name>
    <dbReference type="NCBI Taxonomy" id="1004159"/>
    <lineage>
        <taxon>Bacteria</taxon>
        <taxon>Pseudomonadati</taxon>
        <taxon>Pseudomonadota</taxon>
        <taxon>Gammaproteobacteria</taxon>
        <taxon>Enterobacterales</taxon>
        <taxon>Morganellaceae</taxon>
        <taxon>Photorhabdus</taxon>
    </lineage>
</organism>
<proteinExistence type="predicted"/>
<gene>
    <name evidence="1" type="ORF">C5471_20390</name>
</gene>
<dbReference type="Proteomes" id="UP000697802">
    <property type="component" value="Unassembled WGS sequence"/>
</dbReference>
<sequence length="71" mass="8241">MQILRILHCLHSQLKSPKPAPNKALNVNWSRSWGVGGRRFKSYHADQISLEKPTSYGWFFYLRDLVGVKLV</sequence>
<keyword evidence="2" id="KW-1185">Reference proteome</keyword>
<accession>A0ABX0GP59</accession>
<evidence type="ECO:0000313" key="1">
    <source>
        <dbReference type="EMBL" id="NHB89936.1"/>
    </source>
</evidence>
<evidence type="ECO:0000313" key="2">
    <source>
        <dbReference type="Proteomes" id="UP000697802"/>
    </source>
</evidence>
<protein>
    <submittedName>
        <fullName evidence="1">Uncharacterized protein</fullName>
    </submittedName>
</protein>
<reference evidence="1 2" key="1">
    <citation type="submission" date="2018-02" db="EMBL/GenBank/DDBJ databases">
        <authorList>
            <person name="Machado R.A."/>
        </authorList>
    </citation>
    <scope>NUCLEOTIDE SEQUENCE [LARGE SCALE GENOMIC DNA]</scope>
    <source>
        <strain evidence="1 2">T327</strain>
    </source>
</reference>
<dbReference type="EMBL" id="PUJU01000061">
    <property type="protein sequence ID" value="NHB89936.1"/>
    <property type="molecule type" value="Genomic_DNA"/>
</dbReference>
<name>A0ABX0GP59_9GAMM</name>
<comment type="caution">
    <text evidence="1">The sequence shown here is derived from an EMBL/GenBank/DDBJ whole genome shotgun (WGS) entry which is preliminary data.</text>
</comment>